<dbReference type="SUPFAM" id="SSF48508">
    <property type="entry name" value="Nuclear receptor ligand-binding domain"/>
    <property type="match status" value="1"/>
</dbReference>
<keyword evidence="6" id="KW-0804">Transcription</keyword>
<dbReference type="InterPro" id="IPR035500">
    <property type="entry name" value="NHR-like_dom_sf"/>
</dbReference>
<keyword evidence="4" id="KW-0805">Transcription regulation</keyword>
<dbReference type="InterPro" id="IPR013088">
    <property type="entry name" value="Znf_NHR/GATA"/>
</dbReference>
<keyword evidence="3" id="KW-0862">Zinc</keyword>
<dbReference type="Pfam" id="PF00105">
    <property type="entry name" value="zf-C4"/>
    <property type="match status" value="1"/>
</dbReference>
<dbReference type="PANTHER" id="PTHR46011:SF20">
    <property type="entry name" value="NUCLEAR HORMONE RECEPTOR FAMILY MEMBER ODR-7"/>
    <property type="match status" value="1"/>
</dbReference>
<evidence type="ECO:0000313" key="10">
    <source>
        <dbReference type="Proteomes" id="UP000492821"/>
    </source>
</evidence>
<dbReference type="GO" id="GO:0043565">
    <property type="term" value="F:sequence-specific DNA binding"/>
    <property type="evidence" value="ECO:0007669"/>
    <property type="project" value="InterPro"/>
</dbReference>
<reference evidence="11" key="2">
    <citation type="submission" date="2020-10" db="UniProtKB">
        <authorList>
            <consortium name="WormBaseParasite"/>
        </authorList>
    </citation>
    <scope>IDENTIFICATION</scope>
</reference>
<evidence type="ECO:0000256" key="6">
    <source>
        <dbReference type="ARBA" id="ARBA00023163"/>
    </source>
</evidence>
<dbReference type="PRINTS" id="PR00047">
    <property type="entry name" value="STROIDFINGER"/>
</dbReference>
<evidence type="ECO:0000256" key="1">
    <source>
        <dbReference type="ARBA" id="ARBA00022723"/>
    </source>
</evidence>
<evidence type="ECO:0000256" key="7">
    <source>
        <dbReference type="ARBA" id="ARBA00023170"/>
    </source>
</evidence>
<protein>
    <submittedName>
        <fullName evidence="11">Nuclear receptor domain-containing protein</fullName>
    </submittedName>
</protein>
<dbReference type="PANTHER" id="PTHR46011">
    <property type="entry name" value="NUCLEAR HORMONE RECEPTOR FAMILY MEMBER NHR-86-RELATED"/>
    <property type="match status" value="1"/>
</dbReference>
<dbReference type="InterPro" id="IPR001628">
    <property type="entry name" value="Znf_hrmn_rcpt"/>
</dbReference>
<dbReference type="SUPFAM" id="SSF57716">
    <property type="entry name" value="Glucocorticoid receptor-like (DNA-binding domain)"/>
    <property type="match status" value="1"/>
</dbReference>
<proteinExistence type="predicted"/>
<evidence type="ECO:0000313" key="11">
    <source>
        <dbReference type="WBParaSite" id="Pan_g13534.t1"/>
    </source>
</evidence>
<dbReference type="SMART" id="SM00399">
    <property type="entry name" value="ZnF_C4"/>
    <property type="match status" value="1"/>
</dbReference>
<dbReference type="GO" id="GO:0008270">
    <property type="term" value="F:zinc ion binding"/>
    <property type="evidence" value="ECO:0007669"/>
    <property type="project" value="UniProtKB-KW"/>
</dbReference>
<dbReference type="GO" id="GO:0003700">
    <property type="term" value="F:DNA-binding transcription factor activity"/>
    <property type="evidence" value="ECO:0007669"/>
    <property type="project" value="InterPro"/>
</dbReference>
<keyword evidence="7" id="KW-0675">Receptor</keyword>
<dbReference type="GO" id="GO:0005634">
    <property type="term" value="C:nucleus"/>
    <property type="evidence" value="ECO:0007669"/>
    <property type="project" value="TreeGrafter"/>
</dbReference>
<dbReference type="AlphaFoldDB" id="A0A7E4UX90"/>
<evidence type="ECO:0000259" key="9">
    <source>
        <dbReference type="PROSITE" id="PS51030"/>
    </source>
</evidence>
<keyword evidence="8" id="KW-0539">Nucleus</keyword>
<sequence>MHEHNDSLAYTSEIEVLPDLMPESNQSCCVICGGKATCRHFGAFSCNACAAFFRRSVANAKSYTCLHHGNCIIAFRLVRRICAACRLKKCISVGMQECEVLSLGITPEKPENQQNRTTRHRISTIPENTIDSALLPKLQKFDHSSNFSVYQNNEWLRQIVLAKQSIKHQRLRMLPPKQSSFYITCVLPDIYEQLNNESRLCKMYLINTGIMDLVQDIVEKNITELIFRWNYFIIVLNTVKRDSIRERKISLVNYSVVEMSEASIKAYYATDPRFHKHLGIIAKTGAELWFRIEKLAKEIYAIGMTPEEHAFFLLLGMIEAITRQTSDPKMTKMRFKPLLDSVFRSMHIYYRDNFATNCTAERMGQLIMTLPLMNEIYNIANDHLVIKSICINNLEVVDTVSLQKAFRSEFNST</sequence>
<feature type="domain" description="Nuclear receptor" evidence="9">
    <location>
        <begin position="26"/>
        <end position="102"/>
    </location>
</feature>
<keyword evidence="5" id="KW-0238">DNA-binding</keyword>
<reference evidence="10" key="1">
    <citation type="journal article" date="2013" name="Genetics">
        <title>The draft genome and transcriptome of Panagrellus redivivus are shaped by the harsh demands of a free-living lifestyle.</title>
        <authorList>
            <person name="Srinivasan J."/>
            <person name="Dillman A.R."/>
            <person name="Macchietto M.G."/>
            <person name="Heikkinen L."/>
            <person name="Lakso M."/>
            <person name="Fracchia K.M."/>
            <person name="Antoshechkin I."/>
            <person name="Mortazavi A."/>
            <person name="Wong G."/>
            <person name="Sternberg P.W."/>
        </authorList>
    </citation>
    <scope>NUCLEOTIDE SEQUENCE [LARGE SCALE GENOMIC DNA]</scope>
    <source>
        <strain evidence="10">MT8872</strain>
    </source>
</reference>
<keyword evidence="1" id="KW-0479">Metal-binding</keyword>
<dbReference type="PROSITE" id="PS51030">
    <property type="entry name" value="NUCLEAR_REC_DBD_2"/>
    <property type="match status" value="1"/>
</dbReference>
<evidence type="ECO:0000256" key="8">
    <source>
        <dbReference type="ARBA" id="ARBA00023242"/>
    </source>
</evidence>
<organism evidence="10 11">
    <name type="scientific">Panagrellus redivivus</name>
    <name type="common">Microworm</name>
    <dbReference type="NCBI Taxonomy" id="6233"/>
    <lineage>
        <taxon>Eukaryota</taxon>
        <taxon>Metazoa</taxon>
        <taxon>Ecdysozoa</taxon>
        <taxon>Nematoda</taxon>
        <taxon>Chromadorea</taxon>
        <taxon>Rhabditida</taxon>
        <taxon>Tylenchina</taxon>
        <taxon>Panagrolaimomorpha</taxon>
        <taxon>Panagrolaimoidea</taxon>
        <taxon>Panagrolaimidae</taxon>
        <taxon>Panagrellus</taxon>
    </lineage>
</organism>
<keyword evidence="10" id="KW-1185">Reference proteome</keyword>
<keyword evidence="2" id="KW-0863">Zinc-finger</keyword>
<dbReference type="GO" id="GO:0006357">
    <property type="term" value="P:regulation of transcription by RNA polymerase II"/>
    <property type="evidence" value="ECO:0007669"/>
    <property type="project" value="TreeGrafter"/>
</dbReference>
<dbReference type="Gene3D" id="3.30.50.10">
    <property type="entry name" value="Erythroid Transcription Factor GATA-1, subunit A"/>
    <property type="match status" value="1"/>
</dbReference>
<dbReference type="CDD" id="cd06916">
    <property type="entry name" value="NR_DBD_like"/>
    <property type="match status" value="1"/>
</dbReference>
<evidence type="ECO:0000256" key="2">
    <source>
        <dbReference type="ARBA" id="ARBA00022771"/>
    </source>
</evidence>
<evidence type="ECO:0000256" key="3">
    <source>
        <dbReference type="ARBA" id="ARBA00022833"/>
    </source>
</evidence>
<evidence type="ECO:0000256" key="5">
    <source>
        <dbReference type="ARBA" id="ARBA00023125"/>
    </source>
</evidence>
<accession>A0A7E4UX90</accession>
<dbReference type="Proteomes" id="UP000492821">
    <property type="component" value="Unassembled WGS sequence"/>
</dbReference>
<dbReference type="WBParaSite" id="Pan_g13534.t1">
    <property type="protein sequence ID" value="Pan_g13534.t1"/>
    <property type="gene ID" value="Pan_g13534"/>
</dbReference>
<evidence type="ECO:0000256" key="4">
    <source>
        <dbReference type="ARBA" id="ARBA00023015"/>
    </source>
</evidence>
<name>A0A7E4UX90_PANRE</name>